<dbReference type="AlphaFoldDB" id="E9D7Y9"/>
<dbReference type="eggNOG" id="ENOG502SNNI">
    <property type="taxonomic scope" value="Eukaryota"/>
</dbReference>
<dbReference type="OMA" id="SHVNLMT"/>
<gene>
    <name evidence="1" type="ORF">CPSG_05941</name>
</gene>
<protein>
    <submittedName>
        <fullName evidence="1">Uncharacterized protein</fullName>
    </submittedName>
</protein>
<dbReference type="STRING" id="443226.E9D7Y9"/>
<dbReference type="EMBL" id="GL636494">
    <property type="protein sequence ID" value="EFW17498.1"/>
    <property type="molecule type" value="Genomic_DNA"/>
</dbReference>
<dbReference type="HOGENOM" id="CLU_080473_1_0_1"/>
<reference evidence="2" key="1">
    <citation type="journal article" date="2010" name="Genome Res.">
        <title>Population genomic sequencing of Coccidioides fungi reveals recent hybridization and transposon control.</title>
        <authorList>
            <person name="Neafsey D.E."/>
            <person name="Barker B.M."/>
            <person name="Sharpton T.J."/>
            <person name="Stajich J.E."/>
            <person name="Park D.J."/>
            <person name="Whiston E."/>
            <person name="Hung C.-Y."/>
            <person name="McMahan C."/>
            <person name="White J."/>
            <person name="Sykes S."/>
            <person name="Heiman D."/>
            <person name="Young S."/>
            <person name="Zeng Q."/>
            <person name="Abouelleil A."/>
            <person name="Aftuck L."/>
            <person name="Bessette D."/>
            <person name="Brown A."/>
            <person name="FitzGerald M."/>
            <person name="Lui A."/>
            <person name="Macdonald J.P."/>
            <person name="Priest M."/>
            <person name="Orbach M.J."/>
            <person name="Galgiani J.N."/>
            <person name="Kirkland T.N."/>
            <person name="Cole G.T."/>
            <person name="Birren B.W."/>
            <person name="Henn M.R."/>
            <person name="Taylor J.W."/>
            <person name="Rounsley S.D."/>
        </authorList>
    </citation>
    <scope>NUCLEOTIDE SEQUENCE [LARGE SCALE GENOMIC DNA]</scope>
    <source>
        <strain evidence="2">RMSCC 757 / Silveira</strain>
    </source>
</reference>
<keyword evidence="2" id="KW-1185">Reference proteome</keyword>
<accession>E9D7Y9</accession>
<dbReference type="VEuPathDB" id="FungiDB:CPSG_05941"/>
<name>E9D7Y9_COCPS</name>
<dbReference type="VEuPathDB" id="FungiDB:D8B26_000206"/>
<organism evidence="2">
    <name type="scientific">Coccidioides posadasii (strain RMSCC 757 / Silveira)</name>
    <name type="common">Valley fever fungus</name>
    <dbReference type="NCBI Taxonomy" id="443226"/>
    <lineage>
        <taxon>Eukaryota</taxon>
        <taxon>Fungi</taxon>
        <taxon>Dikarya</taxon>
        <taxon>Ascomycota</taxon>
        <taxon>Pezizomycotina</taxon>
        <taxon>Eurotiomycetes</taxon>
        <taxon>Eurotiomycetidae</taxon>
        <taxon>Onygenales</taxon>
        <taxon>Onygenaceae</taxon>
        <taxon>Coccidioides</taxon>
    </lineage>
</organism>
<evidence type="ECO:0000313" key="2">
    <source>
        <dbReference type="Proteomes" id="UP000002497"/>
    </source>
</evidence>
<reference evidence="2" key="2">
    <citation type="submission" date="2010-03" db="EMBL/GenBank/DDBJ databases">
        <title>The genome sequence of Coccidioides posadasii strain Silveira.</title>
        <authorList>
            <consortium name="The Broad Institute Genome Sequencing Center for Infectious Disease"/>
            <person name="Neafsey D."/>
            <person name="Orbach M."/>
            <person name="Henn M.R."/>
            <person name="Cole G.T."/>
            <person name="Galgiani J."/>
            <person name="Gardner M.J."/>
            <person name="Kirkland T.N."/>
            <person name="Taylor J.W."/>
            <person name="Young S.K."/>
            <person name="Zeng Q."/>
            <person name="Koehrsen M."/>
            <person name="Alvarado L."/>
            <person name="Berlin A."/>
            <person name="Borenstein D."/>
            <person name="Chapman S.B."/>
            <person name="Chen Z."/>
            <person name="Engels R."/>
            <person name="Freedman E."/>
            <person name="Gellesch M."/>
            <person name="Goldberg J."/>
            <person name="Griggs A."/>
            <person name="Gujja S."/>
            <person name="Heilman E."/>
            <person name="Heiman D."/>
            <person name="Howarth C."/>
            <person name="Jen D."/>
            <person name="Larson L."/>
            <person name="Mehta T."/>
            <person name="Neiman D."/>
            <person name="Park D."/>
            <person name="Pearson M."/>
            <person name="Richards J."/>
            <person name="Roberts A."/>
            <person name="Saif S."/>
            <person name="Shea T."/>
            <person name="Shenoy N."/>
            <person name="Sisk P."/>
            <person name="Stolte C."/>
            <person name="Sykes S."/>
            <person name="Walk T."/>
            <person name="White J."/>
            <person name="Yandava C."/>
            <person name="Haas B."/>
            <person name="Nusbaum C."/>
            <person name="Birren B."/>
        </authorList>
    </citation>
    <scope>NUCLEOTIDE SEQUENCE [LARGE SCALE GENOMIC DNA]</scope>
    <source>
        <strain evidence="2">RMSCC 757 / Silveira</strain>
    </source>
</reference>
<dbReference type="Proteomes" id="UP000002497">
    <property type="component" value="Unassembled WGS sequence"/>
</dbReference>
<proteinExistence type="predicted"/>
<dbReference type="OrthoDB" id="686384at2759"/>
<sequence length="301" mass="33317">MRTLGAPNVAAKTSHVNLMTDTMIANLNAETLRAVIRSMLAGDQEGQLATTFQKHVQSCLRRDIDIRTPTASFDTNGAISFHKTIENLRNMRMRILALLGCGLAFESLKIVGEIVQQSAPLAHHVDSAEDEDTLLSTLAGVDADLVQALTAIQSHLILNGARDHLAKAQIRALVELKQGLEECQRQNEAQGTEFVYERGIDMVEGILTMVKRVLLSTTYDHWYKETLSHVVSSGQQFQPKFVTLSTNASVLGAMTIFLADKIPYLKCLAAAPAETRIRIFQDFWNHKIAAVKQLEDYVVSE</sequence>
<evidence type="ECO:0000313" key="1">
    <source>
        <dbReference type="EMBL" id="EFW17498.1"/>
    </source>
</evidence>